<comment type="caution">
    <text evidence="2">The sequence shown here is derived from an EMBL/GenBank/DDBJ whole genome shotgun (WGS) entry which is preliminary data.</text>
</comment>
<dbReference type="AlphaFoldDB" id="A0A9W6X853"/>
<protein>
    <submittedName>
        <fullName evidence="2">Unnamed protein product</fullName>
    </submittedName>
</protein>
<organism evidence="2 3">
    <name type="scientific">Phytophthora lilii</name>
    <dbReference type="NCBI Taxonomy" id="2077276"/>
    <lineage>
        <taxon>Eukaryota</taxon>
        <taxon>Sar</taxon>
        <taxon>Stramenopiles</taxon>
        <taxon>Oomycota</taxon>
        <taxon>Peronosporomycetes</taxon>
        <taxon>Peronosporales</taxon>
        <taxon>Peronosporaceae</taxon>
        <taxon>Phytophthora</taxon>
    </lineage>
</organism>
<dbReference type="Proteomes" id="UP001165083">
    <property type="component" value="Unassembled WGS sequence"/>
</dbReference>
<name>A0A9W6X853_9STRA</name>
<accession>A0A9W6X853</accession>
<evidence type="ECO:0000313" key="2">
    <source>
        <dbReference type="EMBL" id="GMF33401.1"/>
    </source>
</evidence>
<evidence type="ECO:0000256" key="1">
    <source>
        <dbReference type="SAM" id="MobiDB-lite"/>
    </source>
</evidence>
<feature type="compositionally biased region" description="Polar residues" evidence="1">
    <location>
        <begin position="708"/>
        <end position="718"/>
    </location>
</feature>
<sequence length="761" mass="85618">MSGAIGFGEYEALLPCDGVNAALTFSRELLSREYVVQRVVQEALATAVQQNKGKKWRGVARLHVGHVVVSVDGVPVRGLSSRQFAELWYPVPAPENADKATEALKRYRRVRFRDRKRAELEVEMQKDWTRAGPIQFLSIQGDAEMQAKLREVHALIWEHRLTQAHAVLRTLPAGGDPKVCLLAAELEAVRVLVSKDTLYVKQAQRAAKQAVAWIESMYELPSQSYSTRKHMKLALAEALFLSALLRLGDDQRLAAVAAARRSAVFYVELHEKFIASANSAANRDRLLMPEHALQSFQKRIQFGIGVLHIGGGLSLKNTPDWIGTLLKGTSDIKKGIEYLLNSGNGDGDDECYLQANWAALTLMHCSSAIRLVRQRAAKNDQDTSAQLAEAISACQHAALERHPDALLLRWSQATVTHFDSDRLKRLETELMQISVEERAHLVRFDVGYQRFLAREFDRASSQFMTLCKCAHAPPKLRGLSSLFVAIDYLLNSHKSCDLVAQDSKLLSSVRLLLRSARRFLAKRLEINAEDFESASLHERIGIYLDCDDEYLLLLPWEILYVYCHSSKTIMLTSTANTDLYQHHLSALEELKRISTSTRALNDVTSRTNHDVELSLFRAIVLFNLNEIDACDKELQRLWSELRPQGGRPRTSSALGRLLSQPSFRPTAAFVAPVAWFYQLRVLVERRYSRSTLEKVTIDTMPSRKADSPQESGSTFAQQQSPYPYDYFYSGKLQALNKLVTQLANDKVETNNSSPGECSTQS</sequence>
<dbReference type="EMBL" id="BSXW01001074">
    <property type="protein sequence ID" value="GMF33401.1"/>
    <property type="molecule type" value="Genomic_DNA"/>
</dbReference>
<dbReference type="OrthoDB" id="103935at2759"/>
<keyword evidence="3" id="KW-1185">Reference proteome</keyword>
<gene>
    <name evidence="2" type="ORF">Plil01_001423000</name>
</gene>
<feature type="region of interest" description="Disordered" evidence="1">
    <location>
        <begin position="699"/>
        <end position="718"/>
    </location>
</feature>
<reference evidence="2" key="1">
    <citation type="submission" date="2023-04" db="EMBL/GenBank/DDBJ databases">
        <title>Phytophthora lilii NBRC 32176.</title>
        <authorList>
            <person name="Ichikawa N."/>
            <person name="Sato H."/>
            <person name="Tonouchi N."/>
        </authorList>
    </citation>
    <scope>NUCLEOTIDE SEQUENCE</scope>
    <source>
        <strain evidence="2">NBRC 32176</strain>
    </source>
</reference>
<proteinExistence type="predicted"/>
<evidence type="ECO:0000313" key="3">
    <source>
        <dbReference type="Proteomes" id="UP001165083"/>
    </source>
</evidence>